<dbReference type="InterPro" id="IPR015813">
    <property type="entry name" value="Pyrv/PenolPyrv_kinase-like_dom"/>
</dbReference>
<dbReference type="Gene3D" id="2.40.33.10">
    <property type="entry name" value="PK beta-barrel domain-like"/>
    <property type="match status" value="1"/>
</dbReference>
<dbReference type="GO" id="GO:0004743">
    <property type="term" value="F:pyruvate kinase activity"/>
    <property type="evidence" value="ECO:0007669"/>
    <property type="project" value="UniProtKB-UniRule"/>
</dbReference>
<organism evidence="19 20">
    <name type="scientific">Metabacillus sediminilitoris</name>
    <dbReference type="NCBI Taxonomy" id="2567941"/>
    <lineage>
        <taxon>Bacteria</taxon>
        <taxon>Bacillati</taxon>
        <taxon>Bacillota</taxon>
        <taxon>Bacilli</taxon>
        <taxon>Bacillales</taxon>
        <taxon>Bacillaceae</taxon>
        <taxon>Metabacillus</taxon>
    </lineage>
</organism>
<comment type="catalytic activity">
    <reaction evidence="17">
        <text>pyruvate + ATP = phosphoenolpyruvate + ADP + H(+)</text>
        <dbReference type="Rhea" id="RHEA:18157"/>
        <dbReference type="ChEBI" id="CHEBI:15361"/>
        <dbReference type="ChEBI" id="CHEBI:15378"/>
        <dbReference type="ChEBI" id="CHEBI:30616"/>
        <dbReference type="ChEBI" id="CHEBI:58702"/>
        <dbReference type="ChEBI" id="CHEBI:456216"/>
        <dbReference type="EC" id="2.7.1.40"/>
    </reaction>
</comment>
<evidence type="ECO:0000256" key="12">
    <source>
        <dbReference type="ARBA" id="ARBA00022842"/>
    </source>
</evidence>
<name>A0A4S4C1L9_9BACI</name>
<dbReference type="InterPro" id="IPR001697">
    <property type="entry name" value="Pyr_Knase"/>
</dbReference>
<protein>
    <recommendedName>
        <fullName evidence="6 16">Pyruvate kinase</fullName>
        <ecNumber evidence="5 16">2.7.1.40</ecNumber>
    </recommendedName>
</protein>
<dbReference type="PRINTS" id="PR01050">
    <property type="entry name" value="PYRUVTKNASE"/>
</dbReference>
<accession>A0A4S4C1L9</accession>
<evidence type="ECO:0000256" key="10">
    <source>
        <dbReference type="ARBA" id="ARBA00022777"/>
    </source>
</evidence>
<gene>
    <name evidence="19" type="primary">pyk</name>
    <name evidence="19" type="ORF">E6W99_06530</name>
</gene>
<dbReference type="UniPathway" id="UPA00109">
    <property type="reaction ID" value="UER00188"/>
</dbReference>
<proteinExistence type="inferred from homology"/>
<dbReference type="NCBIfam" id="NF004491">
    <property type="entry name" value="PRK05826.1"/>
    <property type="match status" value="1"/>
</dbReference>
<dbReference type="InterPro" id="IPR015793">
    <property type="entry name" value="Pyrv_Knase_brl"/>
</dbReference>
<dbReference type="SUPFAM" id="SSF51621">
    <property type="entry name" value="Phosphoenolpyruvate/pyruvate domain"/>
    <property type="match status" value="1"/>
</dbReference>
<evidence type="ECO:0000256" key="13">
    <source>
        <dbReference type="ARBA" id="ARBA00022958"/>
    </source>
</evidence>
<comment type="pathway">
    <text evidence="2 17">Carbohydrate degradation; glycolysis; pyruvate from D-glyceraldehyde 3-phosphate: step 5/5.</text>
</comment>
<keyword evidence="12 17" id="KW-0460">Magnesium</keyword>
<dbReference type="InterPro" id="IPR015806">
    <property type="entry name" value="Pyrv_Knase_insert_dom_sf"/>
</dbReference>
<dbReference type="GO" id="GO:0016301">
    <property type="term" value="F:kinase activity"/>
    <property type="evidence" value="ECO:0007669"/>
    <property type="project" value="UniProtKB-KW"/>
</dbReference>
<dbReference type="Pfam" id="PF00224">
    <property type="entry name" value="PK"/>
    <property type="match status" value="1"/>
</dbReference>
<dbReference type="OrthoDB" id="9812123at2"/>
<reference evidence="19 20" key="1">
    <citation type="submission" date="2019-04" db="EMBL/GenBank/DDBJ databases">
        <title>Bacillus sediminilitoris sp. nov., isolated from a tidal flat sediment on the East China Sea.</title>
        <authorList>
            <person name="Wei Y."/>
            <person name="Mao H."/>
            <person name="Fang J."/>
        </authorList>
    </citation>
    <scope>NUCLEOTIDE SEQUENCE [LARGE SCALE GENOMIC DNA]</scope>
    <source>
        <strain evidence="19 20">DSL-17</strain>
    </source>
</reference>
<keyword evidence="10 17" id="KW-0418">Kinase</keyword>
<dbReference type="SUPFAM" id="SSF50800">
    <property type="entry name" value="PK beta-barrel domain-like"/>
    <property type="match status" value="1"/>
</dbReference>
<dbReference type="Proteomes" id="UP000310334">
    <property type="component" value="Unassembled WGS sequence"/>
</dbReference>
<dbReference type="NCBIfam" id="TIGR01064">
    <property type="entry name" value="pyruv_kin"/>
    <property type="match status" value="1"/>
</dbReference>
<evidence type="ECO:0000256" key="8">
    <source>
        <dbReference type="ARBA" id="ARBA00022723"/>
    </source>
</evidence>
<dbReference type="PANTHER" id="PTHR11817">
    <property type="entry name" value="PYRUVATE KINASE"/>
    <property type="match status" value="1"/>
</dbReference>
<evidence type="ECO:0000256" key="2">
    <source>
        <dbReference type="ARBA" id="ARBA00004997"/>
    </source>
</evidence>
<comment type="cofactor">
    <cofactor evidence="1">
        <name>K(+)</name>
        <dbReference type="ChEBI" id="CHEBI:29103"/>
    </cofactor>
</comment>
<evidence type="ECO:0000256" key="6">
    <source>
        <dbReference type="ARBA" id="ARBA00018587"/>
    </source>
</evidence>
<dbReference type="GO" id="GO:0000287">
    <property type="term" value="F:magnesium ion binding"/>
    <property type="evidence" value="ECO:0007669"/>
    <property type="project" value="UniProtKB-UniRule"/>
</dbReference>
<keyword evidence="11" id="KW-0067">ATP-binding</keyword>
<evidence type="ECO:0000256" key="14">
    <source>
        <dbReference type="ARBA" id="ARBA00023152"/>
    </source>
</evidence>
<keyword evidence="7 17" id="KW-0808">Transferase</keyword>
<evidence type="ECO:0000256" key="16">
    <source>
        <dbReference type="NCBIfam" id="TIGR01064"/>
    </source>
</evidence>
<evidence type="ECO:0000256" key="15">
    <source>
        <dbReference type="ARBA" id="ARBA00023317"/>
    </source>
</evidence>
<keyword evidence="14 17" id="KW-0324">Glycolysis</keyword>
<dbReference type="GO" id="GO:0030955">
    <property type="term" value="F:potassium ion binding"/>
    <property type="evidence" value="ECO:0007669"/>
    <property type="project" value="UniProtKB-UniRule"/>
</dbReference>
<evidence type="ECO:0000256" key="11">
    <source>
        <dbReference type="ARBA" id="ARBA00022840"/>
    </source>
</evidence>
<evidence type="ECO:0000256" key="17">
    <source>
        <dbReference type="RuleBase" id="RU000504"/>
    </source>
</evidence>
<dbReference type="EC" id="2.7.1.40" evidence="5 16"/>
<dbReference type="Gene3D" id="3.20.20.60">
    <property type="entry name" value="Phosphoenolpyruvate-binding domains"/>
    <property type="match status" value="1"/>
</dbReference>
<dbReference type="InterPro" id="IPR040442">
    <property type="entry name" value="Pyrv_kinase-like_dom_sf"/>
</dbReference>
<evidence type="ECO:0000256" key="1">
    <source>
        <dbReference type="ARBA" id="ARBA00001958"/>
    </source>
</evidence>
<comment type="similarity">
    <text evidence="4 17">Belongs to the pyruvate kinase family.</text>
</comment>
<evidence type="ECO:0000256" key="4">
    <source>
        <dbReference type="ARBA" id="ARBA00008663"/>
    </source>
</evidence>
<evidence type="ECO:0000313" key="19">
    <source>
        <dbReference type="EMBL" id="THF81553.1"/>
    </source>
</evidence>
<dbReference type="GO" id="GO:0005524">
    <property type="term" value="F:ATP binding"/>
    <property type="evidence" value="ECO:0007669"/>
    <property type="project" value="UniProtKB-KW"/>
</dbReference>
<dbReference type="FunFam" id="2.40.33.10:FF:000001">
    <property type="entry name" value="Pyruvate kinase"/>
    <property type="match status" value="1"/>
</dbReference>
<evidence type="ECO:0000259" key="18">
    <source>
        <dbReference type="Pfam" id="PF00224"/>
    </source>
</evidence>
<comment type="similarity">
    <text evidence="3">In the C-terminal section; belongs to the PEP-utilizing enzyme family.</text>
</comment>
<comment type="caution">
    <text evidence="19">The sequence shown here is derived from an EMBL/GenBank/DDBJ whole genome shotgun (WGS) entry which is preliminary data.</text>
</comment>
<keyword evidence="15 19" id="KW-0670">Pyruvate</keyword>
<keyword evidence="8" id="KW-0479">Metal-binding</keyword>
<evidence type="ECO:0000313" key="20">
    <source>
        <dbReference type="Proteomes" id="UP000310334"/>
    </source>
</evidence>
<sequence>MIDRICTIGPASNRREVLSELIDHGMTMIRLNLSHGNHESHNDVIQLVRSISKEKDKEIKILGDLQGPKIRLGQFHEKSITLQEAETFLLTTDEVVGNNKVGSIDYKGLVHDVEIGSKILINDGEVKLTVIGKDPQSIKTIVNVGGTISSRKGVNVPGTALSLPALTEKDKQDIQFLIDQQVDFIACSFIRTPNHIEHIREFLIKRITNPPKLMAKIETLEAIQNFVEICEKSDAIMIARGDLGVELPFQWIPLLQKAIIYECNKAEKFVVTATQMLQSMTEHAVPTRAEVTDIFQAVLDGTNAVMLSAESASGSHPVESIETLRTISQFSEIAKKYDPFDFTDMLKLINNEIL</sequence>
<evidence type="ECO:0000256" key="9">
    <source>
        <dbReference type="ARBA" id="ARBA00022741"/>
    </source>
</evidence>
<dbReference type="EMBL" id="SSNT01000004">
    <property type="protein sequence ID" value="THF81553.1"/>
    <property type="molecule type" value="Genomic_DNA"/>
</dbReference>
<evidence type="ECO:0000256" key="3">
    <source>
        <dbReference type="ARBA" id="ARBA00006237"/>
    </source>
</evidence>
<evidence type="ECO:0000256" key="5">
    <source>
        <dbReference type="ARBA" id="ARBA00012142"/>
    </source>
</evidence>
<evidence type="ECO:0000256" key="7">
    <source>
        <dbReference type="ARBA" id="ARBA00022679"/>
    </source>
</evidence>
<keyword evidence="13" id="KW-0630">Potassium</keyword>
<keyword evidence="9" id="KW-0547">Nucleotide-binding</keyword>
<dbReference type="AlphaFoldDB" id="A0A4S4C1L9"/>
<keyword evidence="20" id="KW-1185">Reference proteome</keyword>
<dbReference type="RefSeq" id="WP_136352388.1">
    <property type="nucleotide sequence ID" value="NZ_CP046266.1"/>
</dbReference>
<dbReference type="InterPro" id="IPR011037">
    <property type="entry name" value="Pyrv_Knase-like_insert_dom_sf"/>
</dbReference>
<feature type="domain" description="Pyruvate kinase barrel" evidence="18">
    <location>
        <begin position="5"/>
        <end position="321"/>
    </location>
</feature>